<evidence type="ECO:0000313" key="2">
    <source>
        <dbReference type="Proteomes" id="UP000005262"/>
    </source>
</evidence>
<dbReference type="RefSeq" id="WP_014903971.1">
    <property type="nucleotide sequence ID" value="NC_018515.1"/>
</dbReference>
<gene>
    <name evidence="1" type="ordered locus">Desmer_3181</name>
</gene>
<evidence type="ECO:0008006" key="3">
    <source>
        <dbReference type="Google" id="ProtNLM"/>
    </source>
</evidence>
<sequence length="232" mass="27146">MTNSMRIKYLYHSGFLVETNTNLLIFDYYQGSVDSLLKESPNKNIFIFSSHSHPDHYNPIILEWHKCRPNIQYIFSNDINVPSQQNININFIAPYQALKIGNLSIKAYNSTDLGVAFLVQDEEIRYFHAGDLNWWYWIDTPEEMMKAEKNFKEEIQKIKGEAIDVAFFPVDPRLELNYSAGAEYFIQELTPRIFIPMHFADSPDIVTKFETKMKDSPSRIIKFSQKGQELIL</sequence>
<name>J7IT42_DESMD</name>
<dbReference type="EMBL" id="CP003629">
    <property type="protein sequence ID" value="AFQ45062.1"/>
    <property type="molecule type" value="Genomic_DNA"/>
</dbReference>
<dbReference type="HOGENOM" id="CLU_061731_0_0_9"/>
<evidence type="ECO:0000313" key="1">
    <source>
        <dbReference type="EMBL" id="AFQ45062.1"/>
    </source>
</evidence>
<dbReference type="OrthoDB" id="36975at2"/>
<dbReference type="eggNOG" id="COG2220">
    <property type="taxonomic scope" value="Bacteria"/>
</dbReference>
<accession>J7IT42</accession>
<reference evidence="1 2" key="1">
    <citation type="journal article" date="2012" name="J. Bacteriol.">
        <title>Complete genome sequences of Desulfosporosinus orientis DSM765T, Desulfosporosinus youngiae DSM17734T, Desulfosporosinus meridiei DSM13257T, and Desulfosporosinus acidiphilus DSM22704T.</title>
        <authorList>
            <person name="Pester M."/>
            <person name="Brambilla E."/>
            <person name="Alazard D."/>
            <person name="Rattei T."/>
            <person name="Weinmaier T."/>
            <person name="Han J."/>
            <person name="Lucas S."/>
            <person name="Lapidus A."/>
            <person name="Cheng J.F."/>
            <person name="Goodwin L."/>
            <person name="Pitluck S."/>
            <person name="Peters L."/>
            <person name="Ovchinnikova G."/>
            <person name="Teshima H."/>
            <person name="Detter J.C."/>
            <person name="Han C.S."/>
            <person name="Tapia R."/>
            <person name="Land M.L."/>
            <person name="Hauser L."/>
            <person name="Kyrpides N.C."/>
            <person name="Ivanova N.N."/>
            <person name="Pagani I."/>
            <person name="Huntmann M."/>
            <person name="Wei C.L."/>
            <person name="Davenport K.W."/>
            <person name="Daligault H."/>
            <person name="Chain P.S."/>
            <person name="Chen A."/>
            <person name="Mavromatis K."/>
            <person name="Markowitz V."/>
            <person name="Szeto E."/>
            <person name="Mikhailova N."/>
            <person name="Pati A."/>
            <person name="Wagner M."/>
            <person name="Woyke T."/>
            <person name="Ollivier B."/>
            <person name="Klenk H.P."/>
            <person name="Spring S."/>
            <person name="Loy A."/>
        </authorList>
    </citation>
    <scope>NUCLEOTIDE SEQUENCE [LARGE SCALE GENOMIC DNA]</scope>
    <source>
        <strain evidence="2">ATCC BAA-275 / DSM 13257 / NCIMB 13706 / S10</strain>
    </source>
</reference>
<dbReference type="STRING" id="768704.Desmer_3181"/>
<dbReference type="InterPro" id="IPR036866">
    <property type="entry name" value="RibonucZ/Hydroxyglut_hydro"/>
</dbReference>
<protein>
    <recommendedName>
        <fullName evidence="3">Zn-dependent hydrolase of beta-lactamase fold protein</fullName>
    </recommendedName>
</protein>
<dbReference type="AlphaFoldDB" id="J7IT42"/>
<keyword evidence="2" id="KW-1185">Reference proteome</keyword>
<reference evidence="2" key="2">
    <citation type="submission" date="2012-08" db="EMBL/GenBank/DDBJ databases">
        <title>Finished genome of Desulfosporosinus meridiei DSM 13257.</title>
        <authorList>
            <person name="Huntemann M."/>
            <person name="Wei C.-L."/>
            <person name="Han J."/>
            <person name="Detter J.C."/>
            <person name="Han C."/>
            <person name="Davenport K."/>
            <person name="Daligault H."/>
            <person name="Erkkila T."/>
            <person name="Gu W."/>
            <person name="Munk A.C.C."/>
            <person name="Teshima H."/>
            <person name="Xu Y."/>
            <person name="Chain P."/>
            <person name="Tapia R."/>
            <person name="Chen A."/>
            <person name="Krypides N."/>
            <person name="Mavromatis K."/>
            <person name="Markowitz V."/>
            <person name="Szeto E."/>
            <person name="Ivanova N."/>
            <person name="Mikhailova N."/>
            <person name="Ovchinnikova G."/>
            <person name="Pagani I."/>
            <person name="Pati A."/>
            <person name="Goodwin L."/>
            <person name="Peters L."/>
            <person name="Pitluck S."/>
            <person name="Woyke T."/>
            <person name="Pester M."/>
            <person name="Spring S."/>
            <person name="Ollivier B."/>
            <person name="Rattei T."/>
            <person name="Klenk H.-P."/>
            <person name="Wagner M."/>
            <person name="Loy A."/>
        </authorList>
    </citation>
    <scope>NUCLEOTIDE SEQUENCE [LARGE SCALE GENOMIC DNA]</scope>
    <source>
        <strain evidence="2">ATCC BAA-275 / DSM 13257 / NCIMB 13706 / S10</strain>
    </source>
</reference>
<proteinExistence type="predicted"/>
<dbReference type="Proteomes" id="UP000005262">
    <property type="component" value="Chromosome"/>
</dbReference>
<dbReference type="PANTHER" id="PTHR42967">
    <property type="entry name" value="METAL DEPENDENT HYDROLASE"/>
    <property type="match status" value="1"/>
</dbReference>
<dbReference type="Pfam" id="PF13483">
    <property type="entry name" value="Lactamase_B_3"/>
    <property type="match status" value="1"/>
</dbReference>
<organism evidence="1 2">
    <name type="scientific">Desulfosporosinus meridiei (strain ATCC BAA-275 / DSM 13257 / KCTC 12902 / NCIMB 13706 / S10)</name>
    <dbReference type="NCBI Taxonomy" id="768704"/>
    <lineage>
        <taxon>Bacteria</taxon>
        <taxon>Bacillati</taxon>
        <taxon>Bacillota</taxon>
        <taxon>Clostridia</taxon>
        <taxon>Eubacteriales</taxon>
        <taxon>Desulfitobacteriaceae</taxon>
        <taxon>Desulfosporosinus</taxon>
    </lineage>
</organism>
<dbReference type="Gene3D" id="3.60.15.10">
    <property type="entry name" value="Ribonuclease Z/Hydroxyacylglutathione hydrolase-like"/>
    <property type="match status" value="1"/>
</dbReference>
<dbReference type="KEGG" id="dmi:Desmer_3181"/>
<dbReference type="SUPFAM" id="SSF56281">
    <property type="entry name" value="Metallo-hydrolase/oxidoreductase"/>
    <property type="match status" value="1"/>
</dbReference>
<dbReference type="PANTHER" id="PTHR42967:SF1">
    <property type="entry name" value="MBL FOLD METALLO-HYDROLASE"/>
    <property type="match status" value="1"/>
</dbReference>